<evidence type="ECO:0000313" key="2">
    <source>
        <dbReference type="Proteomes" id="UP001169719"/>
    </source>
</evidence>
<gene>
    <name evidence="1" type="ORF">QWJ08_00950</name>
</gene>
<sequence length="408" mass="47509">MSFVFFYPTINKKIGGAQRLVVSFAKSLSSMNHSVKIIDYRSGYCFDYFSNNPKDLVEVIALDEYKSMAELSLDNVFDEDNWVLFNNDYINFSLNDNIKGNILFYDLLYPNMSKLFSTRYGDIPILSKYSRKIFFKKIIDKEALCVVDVEANLWLDYNVNKHVPLVNIPVEKKSHLFYSLCETLYTSDYFVYVSRACDWKVMPFLKVIEDIFEFDNSVQFKIYTDDAMLFDSIIRKNTSEKVYASLKANCNYFEGVDMEEIMRTTRDGLIHFGMASVAVEFAMNGFFTISLDLSRNKLPSNYTYRYIYDGHDEGCITQDLSDDRSTQIYLEKGKSLKLVIDDAKSTEAREKVIVNSKDFCERNHYSENVTKKLIMLAQSSKLKFDSYLDALNSAPLYRIYKARKMLLK</sequence>
<dbReference type="Proteomes" id="UP001169719">
    <property type="component" value="Unassembled WGS sequence"/>
</dbReference>
<dbReference type="EMBL" id="JAUEOZ010000001">
    <property type="protein sequence ID" value="MDN2479994.1"/>
    <property type="molecule type" value="Genomic_DNA"/>
</dbReference>
<dbReference type="RefSeq" id="WP_289960316.1">
    <property type="nucleotide sequence ID" value="NZ_JAUEOZ010000001.1"/>
</dbReference>
<organism evidence="1 2">
    <name type="scientific">Vibrio agarivorans</name>
    <dbReference type="NCBI Taxonomy" id="153622"/>
    <lineage>
        <taxon>Bacteria</taxon>
        <taxon>Pseudomonadati</taxon>
        <taxon>Pseudomonadota</taxon>
        <taxon>Gammaproteobacteria</taxon>
        <taxon>Vibrionales</taxon>
        <taxon>Vibrionaceae</taxon>
        <taxon>Vibrio</taxon>
    </lineage>
</organism>
<comment type="caution">
    <text evidence="1">The sequence shown here is derived from an EMBL/GenBank/DDBJ whole genome shotgun (WGS) entry which is preliminary data.</text>
</comment>
<protein>
    <submittedName>
        <fullName evidence="1">Uncharacterized protein</fullName>
    </submittedName>
</protein>
<name>A0ABT7XW47_9VIBR</name>
<accession>A0ABT7XW47</accession>
<reference evidence="1" key="1">
    <citation type="submission" date="2024-05" db="EMBL/GenBank/DDBJ databases">
        <title>Genome Sequences of Four Agar- Degrading Marine Bacteria.</title>
        <authorList>
            <person name="Phillips E.K."/>
            <person name="Shaffer J.C."/>
            <person name="Henson M.W."/>
            <person name="Temperton B."/>
            <person name="Thrash C.J."/>
            <person name="Martin M.O."/>
        </authorList>
    </citation>
    <scope>NUCLEOTIDE SEQUENCE</scope>
    <source>
        <strain evidence="1">EKP203</strain>
    </source>
</reference>
<proteinExistence type="predicted"/>
<evidence type="ECO:0000313" key="1">
    <source>
        <dbReference type="EMBL" id="MDN2479994.1"/>
    </source>
</evidence>
<keyword evidence="2" id="KW-1185">Reference proteome</keyword>